<dbReference type="PRINTS" id="PR01415">
    <property type="entry name" value="ANKYRIN"/>
</dbReference>
<evidence type="ECO:0000313" key="4">
    <source>
        <dbReference type="EMBL" id="RVD84287.1"/>
    </source>
</evidence>
<dbReference type="PROSITE" id="PS50088">
    <property type="entry name" value="ANK_REPEAT"/>
    <property type="match status" value="7"/>
</dbReference>
<proteinExistence type="predicted"/>
<feature type="repeat" description="ANK" evidence="3">
    <location>
        <begin position="519"/>
        <end position="540"/>
    </location>
</feature>
<keyword evidence="2 3" id="KW-0040">ANK repeat</keyword>
<sequence length="1172" mass="131299">MRRAAATTVRSTVRLANPKPQWPVIYKHNDNRSNTNGQTRCYAKASTQTAPIQHILVSKRNKAARKVVRARQDELLQKGIEISRIPRFDIEELRVERSEEQRQEWLRVLSTITDPVDRKVSRSIFQTLAVAFRRLQATELEQIVRLSSDDLPSEVTADLFGPNIRRGILEIDDCGYIMFKSKYFQQMLVARRMQATEPENSYFAIGEQAAHAEVARALLSYMGTYGESGPFTSVREQKEREAAYPLLRYAALYWPDHCIESWHFRRTLIDLGSKFWTTGKNSYYGAWLQAHHYYRPQGGGFEYSLPFRYLSWVENPLSRLASWGILEFVKAALKCPQTARSKSDALSTAIKAGHKDIVSLLLSHGADVKRAGTTGGGNHLHDAVFRKNPSSMLLFLLDQPGFKDLIDGIDDEGRTPLHFAAWRGRLEAVEILLAHGATVDVPCSMGRTALHYAAEECFPDVVECLLKAGANPNGLSYIKTPMHVVHGSRDTQKTDRLLSGNVVRLLLKHGADPTAQDADGFTPLNTAVVKNNLEVVKALLPSYSEEDINIVGKRGGIQEDSTALSSALIYGSSEEIVGMLIDRKAQGPPGRLIGHLVDHCNISTVKIVGLIRDSFPEEVVAYEAATGKSMLEMMLSAFPPPTRKLVNYLQPLTPNWQDTIMGNCEPYAGSGMEGMVRAGVIKDVISYAKSDRVWVRSGTKSHNTKVENIPWKEIWETISSPQIFPIWYLCGIKEFLSFRPEFNIPEYLMPALCNAFSWDDGRETVPLFYMDLAEKLPGTPLLDYTDGETGATVLHQACESAHYRVIDRLLNVHKANVNVQDNSGATPLMRCFERLPFLNWKSGIIQMLLEHGADPTIRDKEGRTAITHMTMADNWTTANVERAALELLMQHPGAKDVLDSPDSSGLRPIDYAVQRNMYPTVKELMDAGVELRIKDRNGVELLSKLSARWPSYSRQSPLAEELLSMGADIYALNEDGGSFIQEYLGYFGDIYYVRYVADDPRFDPMAPLPRREGDEGTPVELPFHYAIKNCRRKASLMLVYATPEQREKILHGRSMDGKETTSLHLSVKIGSVKLVRSLIEAGADVNAVDAKGRTPLFFINRRGPGLSMAEGATTESVTCGYWLLKAGADPNFRNPVTGKTVYESIREYEGFDLKKPALRLLKDFGAKDEYED</sequence>
<feature type="repeat" description="ANK" evidence="3">
    <location>
        <begin position="341"/>
        <end position="373"/>
    </location>
</feature>
<comment type="caution">
    <text evidence="4">The sequence shown here is derived from an EMBL/GenBank/DDBJ whole genome shotgun (WGS) entry which is preliminary data.</text>
</comment>
<keyword evidence="1" id="KW-0677">Repeat</keyword>
<feature type="repeat" description="ANK" evidence="3">
    <location>
        <begin position="412"/>
        <end position="444"/>
    </location>
</feature>
<dbReference type="Pfam" id="PF00023">
    <property type="entry name" value="Ank"/>
    <property type="match status" value="2"/>
</dbReference>
<dbReference type="PANTHER" id="PTHR24198">
    <property type="entry name" value="ANKYRIN REPEAT AND PROTEIN KINASE DOMAIN-CONTAINING PROTEIN"/>
    <property type="match status" value="1"/>
</dbReference>
<feature type="repeat" description="ANK" evidence="3">
    <location>
        <begin position="904"/>
        <end position="936"/>
    </location>
</feature>
<dbReference type="Gene3D" id="1.25.40.20">
    <property type="entry name" value="Ankyrin repeat-containing domain"/>
    <property type="match status" value="4"/>
</dbReference>
<evidence type="ECO:0000256" key="1">
    <source>
        <dbReference type="ARBA" id="ARBA00022737"/>
    </source>
</evidence>
<dbReference type="InterPro" id="IPR036770">
    <property type="entry name" value="Ankyrin_rpt-contain_sf"/>
</dbReference>
<reference evidence="4 5" key="1">
    <citation type="submission" date="2019-01" db="EMBL/GenBank/DDBJ databases">
        <title>Intercellular communication is required for trap formation in the nematode-trapping fungus Duddingtonia flagrans.</title>
        <authorList>
            <person name="Youssar L."/>
            <person name="Wernet V."/>
            <person name="Hensel N."/>
            <person name="Hildebrandt H.-G."/>
            <person name="Fischer R."/>
        </authorList>
    </citation>
    <scope>NUCLEOTIDE SEQUENCE [LARGE SCALE GENOMIC DNA]</scope>
    <source>
        <strain evidence="4 5">CBS H-5679</strain>
    </source>
</reference>
<gene>
    <name evidence="4" type="ORF">DFL_006047</name>
</gene>
<dbReference type="OrthoDB" id="341259at2759"/>
<feature type="repeat" description="ANK" evidence="3">
    <location>
        <begin position="789"/>
        <end position="822"/>
    </location>
</feature>
<dbReference type="PANTHER" id="PTHR24198:SF165">
    <property type="entry name" value="ANKYRIN REPEAT-CONTAINING PROTEIN-RELATED"/>
    <property type="match status" value="1"/>
</dbReference>
<dbReference type="STRING" id="97331.A0A436ZZ48"/>
<dbReference type="SUPFAM" id="SSF48403">
    <property type="entry name" value="Ankyrin repeat"/>
    <property type="match status" value="3"/>
</dbReference>
<protein>
    <submittedName>
        <fullName evidence="4">Uncharacterized protein</fullName>
    </submittedName>
</protein>
<dbReference type="GeneID" id="93588358"/>
<name>A0A436ZZ48_ARTFL</name>
<keyword evidence="5" id="KW-1185">Reference proteome</keyword>
<dbReference type="EMBL" id="SAEB01000007">
    <property type="protein sequence ID" value="RVD84287.1"/>
    <property type="molecule type" value="Genomic_DNA"/>
</dbReference>
<dbReference type="SMART" id="SM00248">
    <property type="entry name" value="ANK"/>
    <property type="match status" value="10"/>
</dbReference>
<accession>A0A436ZZ48</accession>
<dbReference type="AlphaFoldDB" id="A0A436ZZ48"/>
<evidence type="ECO:0000313" key="5">
    <source>
        <dbReference type="Proteomes" id="UP000283090"/>
    </source>
</evidence>
<evidence type="ECO:0000256" key="2">
    <source>
        <dbReference type="ARBA" id="ARBA00023043"/>
    </source>
</evidence>
<dbReference type="Pfam" id="PF12796">
    <property type="entry name" value="Ank_2"/>
    <property type="match status" value="3"/>
</dbReference>
<dbReference type="PROSITE" id="PS50297">
    <property type="entry name" value="ANK_REP_REGION"/>
    <property type="match status" value="5"/>
</dbReference>
<organism evidence="4 5">
    <name type="scientific">Arthrobotrys flagrans</name>
    <name type="common">Nematode-trapping fungus</name>
    <name type="synonym">Trichothecium flagrans</name>
    <dbReference type="NCBI Taxonomy" id="97331"/>
    <lineage>
        <taxon>Eukaryota</taxon>
        <taxon>Fungi</taxon>
        <taxon>Dikarya</taxon>
        <taxon>Ascomycota</taxon>
        <taxon>Pezizomycotina</taxon>
        <taxon>Orbiliomycetes</taxon>
        <taxon>Orbiliales</taxon>
        <taxon>Orbiliaceae</taxon>
        <taxon>Arthrobotrys</taxon>
    </lineage>
</organism>
<dbReference type="Proteomes" id="UP000283090">
    <property type="component" value="Unassembled WGS sequence"/>
</dbReference>
<feature type="repeat" description="ANK" evidence="3">
    <location>
        <begin position="1058"/>
        <end position="1090"/>
    </location>
</feature>
<dbReference type="InterPro" id="IPR002110">
    <property type="entry name" value="Ankyrin_rpt"/>
</dbReference>
<dbReference type="RefSeq" id="XP_067489831.1">
    <property type="nucleotide sequence ID" value="XM_067635397.1"/>
</dbReference>
<evidence type="ECO:0000256" key="3">
    <source>
        <dbReference type="PROSITE-ProRule" id="PRU00023"/>
    </source>
</evidence>
<feature type="repeat" description="ANK" evidence="3">
    <location>
        <begin position="445"/>
        <end position="477"/>
    </location>
</feature>
<dbReference type="VEuPathDB" id="FungiDB:DFL_006047"/>